<evidence type="ECO:0000313" key="2">
    <source>
        <dbReference type="EMBL" id="GFU31857.1"/>
    </source>
</evidence>
<protein>
    <submittedName>
        <fullName evidence="2">Uncharacterized protein</fullName>
    </submittedName>
</protein>
<accession>A0A8X6QKM9</accession>
<dbReference type="EMBL" id="BMAW01083046">
    <property type="protein sequence ID" value="GFU31857.1"/>
    <property type="molecule type" value="Genomic_DNA"/>
</dbReference>
<dbReference type="AlphaFoldDB" id="A0A8X6QKM9"/>
<feature type="region of interest" description="Disordered" evidence="1">
    <location>
        <begin position="59"/>
        <end position="100"/>
    </location>
</feature>
<reference evidence="2" key="1">
    <citation type="submission" date="2020-08" db="EMBL/GenBank/DDBJ databases">
        <title>Multicomponent nature underlies the extraordinary mechanical properties of spider dragline silk.</title>
        <authorList>
            <person name="Kono N."/>
            <person name="Nakamura H."/>
            <person name="Mori M."/>
            <person name="Yoshida Y."/>
            <person name="Ohtoshi R."/>
            <person name="Malay A.D."/>
            <person name="Moran D.A.P."/>
            <person name="Tomita M."/>
            <person name="Numata K."/>
            <person name="Arakawa K."/>
        </authorList>
    </citation>
    <scope>NUCLEOTIDE SEQUENCE</scope>
</reference>
<keyword evidence="3" id="KW-1185">Reference proteome</keyword>
<evidence type="ECO:0000256" key="1">
    <source>
        <dbReference type="SAM" id="MobiDB-lite"/>
    </source>
</evidence>
<comment type="caution">
    <text evidence="2">The sequence shown here is derived from an EMBL/GenBank/DDBJ whole genome shotgun (WGS) entry which is preliminary data.</text>
</comment>
<sequence>MVIMKTGAGVVTLKVNCTDGNRNIRVRYCLAHKGFDQRGSDCQLVIIWIQYRHTHLAHSHTTHSTPDTDQHEGMIDRSTPGSRIHPNRSPTLKRSMKMEE</sequence>
<gene>
    <name evidence="2" type="ORF">NPIL_674561</name>
</gene>
<dbReference type="Proteomes" id="UP000887013">
    <property type="component" value="Unassembled WGS sequence"/>
</dbReference>
<name>A0A8X6QKM9_NEPPI</name>
<feature type="compositionally biased region" description="Basic and acidic residues" evidence="1">
    <location>
        <begin position="66"/>
        <end position="75"/>
    </location>
</feature>
<organism evidence="2 3">
    <name type="scientific">Nephila pilipes</name>
    <name type="common">Giant wood spider</name>
    <name type="synonym">Nephila maculata</name>
    <dbReference type="NCBI Taxonomy" id="299642"/>
    <lineage>
        <taxon>Eukaryota</taxon>
        <taxon>Metazoa</taxon>
        <taxon>Ecdysozoa</taxon>
        <taxon>Arthropoda</taxon>
        <taxon>Chelicerata</taxon>
        <taxon>Arachnida</taxon>
        <taxon>Araneae</taxon>
        <taxon>Araneomorphae</taxon>
        <taxon>Entelegynae</taxon>
        <taxon>Araneoidea</taxon>
        <taxon>Nephilidae</taxon>
        <taxon>Nephila</taxon>
    </lineage>
</organism>
<proteinExistence type="predicted"/>
<evidence type="ECO:0000313" key="3">
    <source>
        <dbReference type="Proteomes" id="UP000887013"/>
    </source>
</evidence>